<gene>
    <name evidence="3" type="ORF">K0T92_19985</name>
</gene>
<dbReference type="RefSeq" id="WP_219874254.1">
    <property type="nucleotide sequence ID" value="NZ_JAHZIJ010000019.1"/>
</dbReference>
<keyword evidence="2" id="KW-1133">Transmembrane helix</keyword>
<name>A0ABS7DAW7_9BACL</name>
<dbReference type="Proteomes" id="UP000812277">
    <property type="component" value="Unassembled WGS sequence"/>
</dbReference>
<feature type="transmembrane region" description="Helical" evidence="2">
    <location>
        <begin position="21"/>
        <end position="40"/>
    </location>
</feature>
<sequence length="72" mass="8115">MKYLHAGRHFTFIGPETSKLMLFRMFRPALISLVAFFRIAPVSWRRLNDGSSSGEEHGKSPMIAGIPHRTAS</sequence>
<dbReference type="EMBL" id="JAHZIJ010000019">
    <property type="protein sequence ID" value="MBW7477000.1"/>
    <property type="molecule type" value="Genomic_DNA"/>
</dbReference>
<keyword evidence="4" id="KW-1185">Reference proteome</keyword>
<feature type="region of interest" description="Disordered" evidence="1">
    <location>
        <begin position="48"/>
        <end position="72"/>
    </location>
</feature>
<evidence type="ECO:0000256" key="2">
    <source>
        <dbReference type="SAM" id="Phobius"/>
    </source>
</evidence>
<accession>A0ABS7DAW7</accession>
<evidence type="ECO:0000256" key="1">
    <source>
        <dbReference type="SAM" id="MobiDB-lite"/>
    </source>
</evidence>
<evidence type="ECO:0000313" key="4">
    <source>
        <dbReference type="Proteomes" id="UP000812277"/>
    </source>
</evidence>
<comment type="caution">
    <text evidence="3">The sequence shown here is derived from an EMBL/GenBank/DDBJ whole genome shotgun (WGS) entry which is preliminary data.</text>
</comment>
<reference evidence="3 4" key="1">
    <citation type="submission" date="2021-07" db="EMBL/GenBank/DDBJ databases">
        <title>Paenibacillus radiodurans sp. nov., isolated from the southeastern edge of Tengger Desert.</title>
        <authorList>
            <person name="Zhang G."/>
        </authorList>
    </citation>
    <scope>NUCLEOTIDE SEQUENCE [LARGE SCALE GENOMIC DNA]</scope>
    <source>
        <strain evidence="3 4">DT7-4</strain>
    </source>
</reference>
<protein>
    <submittedName>
        <fullName evidence="3">Uncharacterized protein</fullName>
    </submittedName>
</protein>
<keyword evidence="2" id="KW-0472">Membrane</keyword>
<proteinExistence type="predicted"/>
<evidence type="ECO:0000313" key="3">
    <source>
        <dbReference type="EMBL" id="MBW7477000.1"/>
    </source>
</evidence>
<keyword evidence="2" id="KW-0812">Transmembrane</keyword>
<organism evidence="3 4">
    <name type="scientific">Paenibacillus oenotherae</name>
    <dbReference type="NCBI Taxonomy" id="1435645"/>
    <lineage>
        <taxon>Bacteria</taxon>
        <taxon>Bacillati</taxon>
        <taxon>Bacillota</taxon>
        <taxon>Bacilli</taxon>
        <taxon>Bacillales</taxon>
        <taxon>Paenibacillaceae</taxon>
        <taxon>Paenibacillus</taxon>
    </lineage>
</organism>